<evidence type="ECO:0000256" key="1">
    <source>
        <dbReference type="SAM" id="MobiDB-lite"/>
    </source>
</evidence>
<evidence type="ECO:0000313" key="3">
    <source>
        <dbReference type="Proteomes" id="UP001307849"/>
    </source>
</evidence>
<feature type="region of interest" description="Disordered" evidence="1">
    <location>
        <begin position="224"/>
        <end position="415"/>
    </location>
</feature>
<proteinExistence type="predicted"/>
<feature type="compositionally biased region" description="Low complexity" evidence="1">
    <location>
        <begin position="391"/>
        <end position="402"/>
    </location>
</feature>
<organism evidence="2 3">
    <name type="scientific">Arthrobotrys conoides</name>
    <dbReference type="NCBI Taxonomy" id="74498"/>
    <lineage>
        <taxon>Eukaryota</taxon>
        <taxon>Fungi</taxon>
        <taxon>Dikarya</taxon>
        <taxon>Ascomycota</taxon>
        <taxon>Pezizomycotina</taxon>
        <taxon>Orbiliomycetes</taxon>
        <taxon>Orbiliales</taxon>
        <taxon>Orbiliaceae</taxon>
        <taxon>Arthrobotrys</taxon>
    </lineage>
</organism>
<feature type="compositionally biased region" description="Low complexity" evidence="1">
    <location>
        <begin position="130"/>
        <end position="146"/>
    </location>
</feature>
<feature type="region of interest" description="Disordered" evidence="1">
    <location>
        <begin position="77"/>
        <end position="201"/>
    </location>
</feature>
<dbReference type="AlphaFoldDB" id="A0AAN8NGL1"/>
<feature type="compositionally biased region" description="Polar residues" evidence="1">
    <location>
        <begin position="189"/>
        <end position="201"/>
    </location>
</feature>
<feature type="compositionally biased region" description="Basic and acidic residues" evidence="1">
    <location>
        <begin position="277"/>
        <end position="286"/>
    </location>
</feature>
<feature type="compositionally biased region" description="Basic and acidic residues" evidence="1">
    <location>
        <begin position="316"/>
        <end position="327"/>
    </location>
</feature>
<name>A0AAN8NGL1_9PEZI</name>
<gene>
    <name evidence="2" type="ORF">TWF506_008832</name>
</gene>
<reference evidence="2 3" key="1">
    <citation type="submission" date="2019-10" db="EMBL/GenBank/DDBJ databases">
        <authorList>
            <person name="Palmer J.M."/>
        </authorList>
    </citation>
    <scope>NUCLEOTIDE SEQUENCE [LARGE SCALE GENOMIC DNA]</scope>
    <source>
        <strain evidence="2 3">TWF506</strain>
    </source>
</reference>
<feature type="compositionally biased region" description="Basic and acidic residues" evidence="1">
    <location>
        <begin position="292"/>
        <end position="309"/>
    </location>
</feature>
<feature type="compositionally biased region" description="Basic and acidic residues" evidence="1">
    <location>
        <begin position="352"/>
        <end position="369"/>
    </location>
</feature>
<evidence type="ECO:0000313" key="2">
    <source>
        <dbReference type="EMBL" id="KAK6512656.1"/>
    </source>
</evidence>
<sequence length="519" mass="58114">MRLAKVNILRNGTSAAGGGQKHPTSLTFSTDRNVVGVFWYIKEELDDNEARKIARSKQANGHRGNIFHGSAERLWQKSDSRRGRHHTINRENVEVETWPDSFAGRSYGLLSDEEDDEEGAPDGPDPMDHQPSSQQSYLSSTTQQDPLSPPLSPSPTRNSLNTTPRKPEDRTHPMPGSFVFEEDAPASPAFSSGLTESTQNVPDFLYSTPARLSYINPGLALESRYDSSSSLPQHSRFDMTPRQLAAFSRRKQEFERLMERPTTPSVMSDTGVDDYEVSDKDRAERERRRKDLQKFRLERQKRLRLESRPEGQGTKEAGRKRPRKSFEPIDSEPPAEQAPSKRSRSSELFSRALDREARDIFKPSDRRAVPDGSLPFPASDEITRSSRESEAPSLSASAYSAPTPSPSPPLPSETTFSKHAQLHIPKKPSGLRRAVNISSSPNTSPMKGDQNPRIARSRIVSEETVNVCRLAVNIFQRSSLLTYKFPPPTLSLASQVKPEIIRELNNYLQSLTPKVSPAQ</sequence>
<accession>A0AAN8NGL1</accession>
<dbReference type="Proteomes" id="UP001307849">
    <property type="component" value="Unassembled WGS sequence"/>
</dbReference>
<keyword evidence="3" id="KW-1185">Reference proteome</keyword>
<protein>
    <submittedName>
        <fullName evidence="2">Uncharacterized protein</fullName>
    </submittedName>
</protein>
<feature type="compositionally biased region" description="Basic and acidic residues" evidence="1">
    <location>
        <begin position="250"/>
        <end position="259"/>
    </location>
</feature>
<dbReference type="EMBL" id="JAVHJM010000006">
    <property type="protein sequence ID" value="KAK6512656.1"/>
    <property type="molecule type" value="Genomic_DNA"/>
</dbReference>
<comment type="caution">
    <text evidence="2">The sequence shown here is derived from an EMBL/GenBank/DDBJ whole genome shotgun (WGS) entry which is preliminary data.</text>
</comment>
<feature type="compositionally biased region" description="Basic and acidic residues" evidence="1">
    <location>
        <begin position="381"/>
        <end position="390"/>
    </location>
</feature>
<feature type="region of interest" description="Disordered" evidence="1">
    <location>
        <begin position="432"/>
        <end position="453"/>
    </location>
</feature>
<feature type="compositionally biased region" description="Polar residues" evidence="1">
    <location>
        <begin position="436"/>
        <end position="445"/>
    </location>
</feature>
<feature type="compositionally biased region" description="Acidic residues" evidence="1">
    <location>
        <begin position="111"/>
        <end position="120"/>
    </location>
</feature>